<dbReference type="AlphaFoldDB" id="A6NQM8"/>
<dbReference type="PANTHER" id="PTHR34988">
    <property type="entry name" value="PROTEIN, PUTATIVE-RELATED"/>
    <property type="match status" value="1"/>
</dbReference>
<reference evidence="2" key="2">
    <citation type="submission" date="2007-06" db="EMBL/GenBank/DDBJ databases">
        <title>Draft genome sequence of Pseudoflavonifractor capillosus ATCC 29799.</title>
        <authorList>
            <person name="Sudarsanam P."/>
            <person name="Ley R."/>
            <person name="Guruge J."/>
            <person name="Turnbaugh P.J."/>
            <person name="Mahowald M."/>
            <person name="Liep D."/>
            <person name="Gordon J."/>
        </authorList>
    </citation>
    <scope>NUCLEOTIDE SEQUENCE [LARGE SCALE GENOMIC DNA]</scope>
    <source>
        <strain evidence="2">ATCC 29799</strain>
    </source>
</reference>
<gene>
    <name evidence="2" type="ORF">BACCAP_00499</name>
</gene>
<name>A6NQM8_9FIRM</name>
<reference evidence="2" key="1">
    <citation type="submission" date="2007-04" db="EMBL/GenBank/DDBJ databases">
        <authorList>
            <person name="Fulton L."/>
            <person name="Clifton S."/>
            <person name="Fulton B."/>
            <person name="Xu J."/>
            <person name="Minx P."/>
            <person name="Pepin K.H."/>
            <person name="Johnson M."/>
            <person name="Thiruvilangam P."/>
            <person name="Bhonagiri V."/>
            <person name="Nash W.E."/>
            <person name="Mardis E.R."/>
            <person name="Wilson R.K."/>
        </authorList>
    </citation>
    <scope>NUCLEOTIDE SEQUENCE [LARGE SCALE GENOMIC DNA]</scope>
    <source>
        <strain evidence="2">ATCC 29799</strain>
    </source>
</reference>
<comment type="caution">
    <text evidence="2">The sequence shown here is derived from an EMBL/GenBank/DDBJ whole genome shotgun (WGS) entry which is preliminary data.</text>
</comment>
<dbReference type="Proteomes" id="UP000003639">
    <property type="component" value="Unassembled WGS sequence"/>
</dbReference>
<dbReference type="Pfam" id="PF03479">
    <property type="entry name" value="PCC"/>
    <property type="match status" value="1"/>
</dbReference>
<accession>A6NQM8</accession>
<dbReference type="Gene3D" id="3.30.1330.80">
    <property type="entry name" value="Hypothetical protein, similar to alpha- acetolactate decarboxylase, domain 2"/>
    <property type="match status" value="1"/>
</dbReference>
<dbReference type="CDD" id="cd11378">
    <property type="entry name" value="DUF296"/>
    <property type="match status" value="1"/>
</dbReference>
<sequence>MSMKTHCFRLRRGDDLLEKLEEFAREHHIPAAAVVSGVGCVSKARVRDASGVTVRTLDEPLEIVSLMGTLSEKRTHLHISLSREDLTTLGGHLMAGCIVNTTAEIVVLELPGVHFDTEFDPETGYDELVIRQEEQP</sequence>
<feature type="domain" description="PPC" evidence="1">
    <location>
        <begin position="1"/>
        <end position="131"/>
    </location>
</feature>
<proteinExistence type="predicted"/>
<protein>
    <recommendedName>
        <fullName evidence="1">PPC domain-containing protein</fullName>
    </recommendedName>
</protein>
<dbReference type="PANTHER" id="PTHR34988:SF1">
    <property type="entry name" value="DNA-BINDING PROTEIN"/>
    <property type="match status" value="1"/>
</dbReference>
<organism evidence="2 3">
    <name type="scientific">Pseudoflavonifractor capillosus ATCC 29799</name>
    <dbReference type="NCBI Taxonomy" id="411467"/>
    <lineage>
        <taxon>Bacteria</taxon>
        <taxon>Bacillati</taxon>
        <taxon>Bacillota</taxon>
        <taxon>Clostridia</taxon>
        <taxon>Eubacteriales</taxon>
        <taxon>Oscillospiraceae</taxon>
        <taxon>Pseudoflavonifractor</taxon>
    </lineage>
</organism>
<evidence type="ECO:0000259" key="1">
    <source>
        <dbReference type="PROSITE" id="PS51742"/>
    </source>
</evidence>
<evidence type="ECO:0000313" key="3">
    <source>
        <dbReference type="Proteomes" id="UP000003639"/>
    </source>
</evidence>
<dbReference type="eggNOG" id="COG1661">
    <property type="taxonomic scope" value="Bacteria"/>
</dbReference>
<dbReference type="InterPro" id="IPR005175">
    <property type="entry name" value="PPC_dom"/>
</dbReference>
<evidence type="ECO:0000313" key="2">
    <source>
        <dbReference type="EMBL" id="EDN01374.1"/>
    </source>
</evidence>
<dbReference type="SUPFAM" id="SSF117856">
    <property type="entry name" value="AF0104/ALDC/Ptd012-like"/>
    <property type="match status" value="1"/>
</dbReference>
<dbReference type="EMBL" id="AAXG02000005">
    <property type="protein sequence ID" value="EDN01374.1"/>
    <property type="molecule type" value="Genomic_DNA"/>
</dbReference>
<dbReference type="PROSITE" id="PS51742">
    <property type="entry name" value="PPC"/>
    <property type="match status" value="1"/>
</dbReference>
<dbReference type="STRING" id="411467.BACCAP_00499"/>
<keyword evidence="3" id="KW-1185">Reference proteome</keyword>